<dbReference type="InterPro" id="IPR013520">
    <property type="entry name" value="Ribonucl_H"/>
</dbReference>
<dbReference type="NCBIfam" id="NF003765">
    <property type="entry name" value="PRK05359.1"/>
    <property type="match status" value="1"/>
</dbReference>
<keyword evidence="6" id="KW-0963">Cytoplasm</keyword>
<comment type="similarity">
    <text evidence="1 6">Belongs to the oligoribonuclease family.</text>
</comment>
<dbReference type="GO" id="GO:0000175">
    <property type="term" value="F:3'-5'-RNA exonuclease activity"/>
    <property type="evidence" value="ECO:0007669"/>
    <property type="project" value="InterPro"/>
</dbReference>
<feature type="domain" description="Exonuclease" evidence="7">
    <location>
        <begin position="7"/>
        <end position="180"/>
    </location>
</feature>
<keyword evidence="2 6" id="KW-0540">Nuclease</keyword>
<dbReference type="Gene3D" id="3.30.420.10">
    <property type="entry name" value="Ribonuclease H-like superfamily/Ribonuclease H"/>
    <property type="match status" value="1"/>
</dbReference>
<feature type="active site" evidence="6">
    <location>
        <position position="129"/>
    </location>
</feature>
<evidence type="ECO:0000313" key="8">
    <source>
        <dbReference type="EMBL" id="EXI63043.1"/>
    </source>
</evidence>
<reference evidence="8 9" key="1">
    <citation type="journal article" date="2014" name="Genome Announc.">
        <title>Genome Sequence of a Presumptive Mannheimia haemolytica Strain with an A1/A6-Cross-Reactive Serotype from a White-Tailed Deer (Odocoileus virginianus).</title>
        <authorList>
            <person name="Lawrence P.K."/>
            <person name="Bey R.F."/>
            <person name="Wiener B."/>
            <person name="Kittichotirat W."/>
            <person name="Bumgarner R.E."/>
        </authorList>
    </citation>
    <scope>NUCLEOTIDE SEQUENCE [LARGE SCALE GENOMIC DNA]</scope>
    <source>
        <strain evidence="8 9">PKL10</strain>
    </source>
</reference>
<keyword evidence="4 6" id="KW-0269">Exonuclease</keyword>
<evidence type="ECO:0000256" key="5">
    <source>
        <dbReference type="ARBA" id="ARBA00070964"/>
    </source>
</evidence>
<evidence type="ECO:0000256" key="3">
    <source>
        <dbReference type="ARBA" id="ARBA00022801"/>
    </source>
</evidence>
<dbReference type="OrthoDB" id="9801329at2"/>
<keyword evidence="3 6" id="KW-0378">Hydrolase</keyword>
<dbReference type="PANTHER" id="PTHR11046">
    <property type="entry name" value="OLIGORIBONUCLEASE, MITOCHONDRIAL"/>
    <property type="match status" value="1"/>
</dbReference>
<dbReference type="FunFam" id="3.30.420.10:FF:000003">
    <property type="entry name" value="Oligoribonuclease"/>
    <property type="match status" value="1"/>
</dbReference>
<dbReference type="STRING" id="1122190.GCA_000621105_00291"/>
<keyword evidence="9" id="KW-1185">Reference proteome</keyword>
<dbReference type="InterPro" id="IPR012337">
    <property type="entry name" value="RNaseH-like_sf"/>
</dbReference>
<organism evidence="8 9">
    <name type="scientific">Mannheimia granulomatis</name>
    <dbReference type="NCBI Taxonomy" id="85402"/>
    <lineage>
        <taxon>Bacteria</taxon>
        <taxon>Pseudomonadati</taxon>
        <taxon>Pseudomonadota</taxon>
        <taxon>Gammaproteobacteria</taxon>
        <taxon>Pasteurellales</taxon>
        <taxon>Pasteurellaceae</taxon>
        <taxon>Mannheimia</taxon>
    </lineage>
</organism>
<sequence length="186" mass="21569">MNQDKQNLIWIDLEMTGLDPEKERIIEIATIVTDKDLNILAEGPVIAVHQSDELLAKMSEWCVKTHTANGLIERVKASKLTERAAELRTLDFLKRWVPKGASPICGNSIAQDKRFLYKYMPDLADYFHYRHLDVSTLKELASRWKPELLEKFSKGNTHLALDDIRESINELKFYREHFINLDENNG</sequence>
<evidence type="ECO:0000256" key="1">
    <source>
        <dbReference type="ARBA" id="ARBA00009921"/>
    </source>
</evidence>
<dbReference type="Pfam" id="PF00929">
    <property type="entry name" value="RNase_T"/>
    <property type="match status" value="1"/>
</dbReference>
<dbReference type="GO" id="GO:0003676">
    <property type="term" value="F:nucleic acid binding"/>
    <property type="evidence" value="ECO:0007669"/>
    <property type="project" value="InterPro"/>
</dbReference>
<dbReference type="RefSeq" id="WP_042801239.1">
    <property type="nucleotide sequence ID" value="NZ_AVSP01000004.1"/>
</dbReference>
<evidence type="ECO:0000256" key="4">
    <source>
        <dbReference type="ARBA" id="ARBA00022839"/>
    </source>
</evidence>
<evidence type="ECO:0000256" key="2">
    <source>
        <dbReference type="ARBA" id="ARBA00022722"/>
    </source>
</evidence>
<evidence type="ECO:0000256" key="6">
    <source>
        <dbReference type="HAMAP-Rule" id="MF_00045"/>
    </source>
</evidence>
<dbReference type="InterPro" id="IPR036397">
    <property type="entry name" value="RNaseH_sf"/>
</dbReference>
<evidence type="ECO:0000313" key="9">
    <source>
        <dbReference type="Proteomes" id="UP000054123"/>
    </source>
</evidence>
<protein>
    <recommendedName>
        <fullName evidence="5 6">Oligoribonuclease</fullName>
        <ecNumber evidence="6">3.1.-.-</ecNumber>
    </recommendedName>
</protein>
<dbReference type="GO" id="GO:0006259">
    <property type="term" value="P:DNA metabolic process"/>
    <property type="evidence" value="ECO:0007669"/>
    <property type="project" value="UniProtKB-ARBA"/>
</dbReference>
<name>A0A011M0M7_9PAST</name>
<comment type="caution">
    <text evidence="8">The sequence shown here is derived from an EMBL/GenBank/DDBJ whole genome shotgun (WGS) entry which is preliminary data.</text>
</comment>
<dbReference type="PANTHER" id="PTHR11046:SF0">
    <property type="entry name" value="OLIGORIBONUCLEASE, MITOCHONDRIAL"/>
    <property type="match status" value="1"/>
</dbReference>
<dbReference type="GO" id="GO:0005737">
    <property type="term" value="C:cytoplasm"/>
    <property type="evidence" value="ECO:0007669"/>
    <property type="project" value="UniProtKB-SubCell"/>
</dbReference>
<gene>
    <name evidence="6" type="primary">orn</name>
    <name evidence="8" type="ORF">AK33_01160</name>
</gene>
<dbReference type="SUPFAM" id="SSF53098">
    <property type="entry name" value="Ribonuclease H-like"/>
    <property type="match status" value="1"/>
</dbReference>
<dbReference type="PATRIC" id="fig|1450449.3.peg.181"/>
<comment type="function">
    <text evidence="6">3'-to-5' exoribonuclease specific for small oligoribonucleotides.</text>
</comment>
<accession>A0A011M0M7</accession>
<dbReference type="EMBL" id="JANJ01000001">
    <property type="protein sequence ID" value="EXI63043.1"/>
    <property type="molecule type" value="Genomic_DNA"/>
</dbReference>
<dbReference type="SMART" id="SM00479">
    <property type="entry name" value="EXOIII"/>
    <property type="match status" value="1"/>
</dbReference>
<dbReference type="AlphaFoldDB" id="A0A011M0M7"/>
<dbReference type="HAMAP" id="MF_00045">
    <property type="entry name" value="Oligoribonuclease"/>
    <property type="match status" value="1"/>
</dbReference>
<dbReference type="InterPro" id="IPR022894">
    <property type="entry name" value="Oligoribonuclease"/>
</dbReference>
<comment type="subcellular location">
    <subcellularLocation>
        <location evidence="6">Cytoplasm</location>
    </subcellularLocation>
</comment>
<evidence type="ECO:0000259" key="7">
    <source>
        <dbReference type="SMART" id="SM00479"/>
    </source>
</evidence>
<dbReference type="CDD" id="cd06135">
    <property type="entry name" value="Orn"/>
    <property type="match status" value="1"/>
</dbReference>
<dbReference type="Proteomes" id="UP000054123">
    <property type="component" value="Unassembled WGS sequence"/>
</dbReference>
<dbReference type="EC" id="3.1.-.-" evidence="6"/>
<proteinExistence type="inferred from homology"/>